<dbReference type="Proteomes" id="UP000314294">
    <property type="component" value="Unassembled WGS sequence"/>
</dbReference>
<proteinExistence type="predicted"/>
<dbReference type="AlphaFoldDB" id="A0A4Z2G706"/>
<protein>
    <submittedName>
        <fullName evidence="1">Uncharacterized protein</fullName>
    </submittedName>
</protein>
<evidence type="ECO:0000313" key="2">
    <source>
        <dbReference type="Proteomes" id="UP000314294"/>
    </source>
</evidence>
<name>A0A4Z2G706_9TELE</name>
<organism evidence="1 2">
    <name type="scientific">Liparis tanakae</name>
    <name type="common">Tanaka's snailfish</name>
    <dbReference type="NCBI Taxonomy" id="230148"/>
    <lineage>
        <taxon>Eukaryota</taxon>
        <taxon>Metazoa</taxon>
        <taxon>Chordata</taxon>
        <taxon>Craniata</taxon>
        <taxon>Vertebrata</taxon>
        <taxon>Euteleostomi</taxon>
        <taxon>Actinopterygii</taxon>
        <taxon>Neopterygii</taxon>
        <taxon>Teleostei</taxon>
        <taxon>Neoteleostei</taxon>
        <taxon>Acanthomorphata</taxon>
        <taxon>Eupercaria</taxon>
        <taxon>Perciformes</taxon>
        <taxon>Cottioidei</taxon>
        <taxon>Cottales</taxon>
        <taxon>Liparidae</taxon>
        <taxon>Liparis</taxon>
    </lineage>
</organism>
<dbReference type="EMBL" id="SRLO01000677">
    <property type="protein sequence ID" value="TNN48905.1"/>
    <property type="molecule type" value="Genomic_DNA"/>
</dbReference>
<sequence>MDAVEMWIWGVVSVAVGTEATVQKPTDITGEGSVPGELCEAENVAVRAVAILALTTERTAELCYFKAPDETA</sequence>
<accession>A0A4Z2G706</accession>
<keyword evidence="2" id="KW-1185">Reference proteome</keyword>
<reference evidence="1 2" key="1">
    <citation type="submission" date="2019-03" db="EMBL/GenBank/DDBJ databases">
        <title>First draft genome of Liparis tanakae, snailfish: a comprehensive survey of snailfish specific genes.</title>
        <authorList>
            <person name="Kim W."/>
            <person name="Song I."/>
            <person name="Jeong J.-H."/>
            <person name="Kim D."/>
            <person name="Kim S."/>
            <person name="Ryu S."/>
            <person name="Song J.Y."/>
            <person name="Lee S.K."/>
        </authorList>
    </citation>
    <scope>NUCLEOTIDE SEQUENCE [LARGE SCALE GENOMIC DNA]</scope>
    <source>
        <tissue evidence="1">Muscle</tissue>
    </source>
</reference>
<gene>
    <name evidence="1" type="ORF">EYF80_040887</name>
</gene>
<comment type="caution">
    <text evidence="1">The sequence shown here is derived from an EMBL/GenBank/DDBJ whole genome shotgun (WGS) entry which is preliminary data.</text>
</comment>
<evidence type="ECO:0000313" key="1">
    <source>
        <dbReference type="EMBL" id="TNN48905.1"/>
    </source>
</evidence>